<dbReference type="AlphaFoldDB" id="A0A2T3A8Y8"/>
<protein>
    <submittedName>
        <fullName evidence="1">Uncharacterized protein</fullName>
    </submittedName>
</protein>
<proteinExistence type="predicted"/>
<dbReference type="Proteomes" id="UP000241462">
    <property type="component" value="Unassembled WGS sequence"/>
</dbReference>
<sequence length="198" mass="22270">MGVEEVSEPVLYPRRETPVTWPQESHASRISQQQGWLTASLYAATFFLVWIKLSCKVWVKHVVKVEGKKQRKRSVRGCLVLRYPLQATAGCHLVVQGRSETLGRASYRTSKCCVGGGGGYWYPLLLVVHSIPWLPQGLGYRGRARRIACVHLSMGGNVYYVVIGGIEEKPAPAWSAVLDDMYIRHLQRERAGTLPRHV</sequence>
<evidence type="ECO:0000313" key="2">
    <source>
        <dbReference type="Proteomes" id="UP000241462"/>
    </source>
</evidence>
<name>A0A2T3A8Y8_9PEZI</name>
<evidence type="ECO:0000313" key="1">
    <source>
        <dbReference type="EMBL" id="PSR85898.1"/>
    </source>
</evidence>
<accession>A0A2T3A8Y8</accession>
<keyword evidence="2" id="KW-1185">Reference proteome</keyword>
<dbReference type="EMBL" id="KZ678436">
    <property type="protein sequence ID" value="PSR85898.1"/>
    <property type="molecule type" value="Genomic_DNA"/>
</dbReference>
<dbReference type="InParanoid" id="A0A2T3A8Y8"/>
<reference evidence="1 2" key="1">
    <citation type="journal article" date="2018" name="Mycol. Prog.">
        <title>Coniella lustricola, a new species from submerged detritus.</title>
        <authorList>
            <person name="Raudabaugh D.B."/>
            <person name="Iturriaga T."/>
            <person name="Carver A."/>
            <person name="Mondo S."/>
            <person name="Pangilinan J."/>
            <person name="Lipzen A."/>
            <person name="He G."/>
            <person name="Amirebrahimi M."/>
            <person name="Grigoriev I.V."/>
            <person name="Miller A.N."/>
        </authorList>
    </citation>
    <scope>NUCLEOTIDE SEQUENCE [LARGE SCALE GENOMIC DNA]</scope>
    <source>
        <strain evidence="1 2">B22-T-1</strain>
    </source>
</reference>
<gene>
    <name evidence="1" type="ORF">BD289DRAFT_433249</name>
</gene>
<organism evidence="1 2">
    <name type="scientific">Coniella lustricola</name>
    <dbReference type="NCBI Taxonomy" id="2025994"/>
    <lineage>
        <taxon>Eukaryota</taxon>
        <taxon>Fungi</taxon>
        <taxon>Dikarya</taxon>
        <taxon>Ascomycota</taxon>
        <taxon>Pezizomycotina</taxon>
        <taxon>Sordariomycetes</taxon>
        <taxon>Sordariomycetidae</taxon>
        <taxon>Diaporthales</taxon>
        <taxon>Schizoparmaceae</taxon>
        <taxon>Coniella</taxon>
    </lineage>
</organism>